<keyword evidence="1" id="KW-0560">Oxidoreductase</keyword>
<sequence length="180" mass="19066">MHALIIGGGIGGLAAAIALHRHGWQVRVLEQAPAFTEVGAGLSIQPNALRALAALGLGGRVRAHAVADAPVGVRRADGTWLIRNDVDRLIRRHGPWLALHRADLLALLHQALPPDALRPGVQAHQVRPDGTVTHTDGTCAADVVVGEDDVQWAPRSEDVRLFCLERLVTRLAGGRPPGAV</sequence>
<proteinExistence type="predicted"/>
<organism evidence="4 5">
    <name type="scientific">Actinomadura rubrobrunea</name>
    <dbReference type="NCBI Taxonomy" id="115335"/>
    <lineage>
        <taxon>Bacteria</taxon>
        <taxon>Bacillati</taxon>
        <taxon>Actinomycetota</taxon>
        <taxon>Actinomycetes</taxon>
        <taxon>Streptosporangiales</taxon>
        <taxon>Thermomonosporaceae</taxon>
        <taxon>Actinomadura</taxon>
    </lineage>
</organism>
<dbReference type="SUPFAM" id="SSF51905">
    <property type="entry name" value="FAD/NAD(P)-binding domain"/>
    <property type="match status" value="1"/>
</dbReference>
<dbReference type="InterPro" id="IPR050493">
    <property type="entry name" value="FAD-dep_Monooxygenase_BioMet"/>
</dbReference>
<evidence type="ECO:0000313" key="5">
    <source>
        <dbReference type="Proteomes" id="UP001165124"/>
    </source>
</evidence>
<dbReference type="Gene3D" id="3.50.50.60">
    <property type="entry name" value="FAD/NAD(P)-binding domain"/>
    <property type="match status" value="1"/>
</dbReference>
<reference evidence="4" key="1">
    <citation type="submission" date="2023-02" db="EMBL/GenBank/DDBJ databases">
        <title>Actinomadura rubrobrunea NBRC 14622.</title>
        <authorList>
            <person name="Ichikawa N."/>
            <person name="Sato H."/>
            <person name="Tonouchi N."/>
        </authorList>
    </citation>
    <scope>NUCLEOTIDE SEQUENCE</scope>
    <source>
        <strain evidence="4">NBRC 14622</strain>
    </source>
</reference>
<evidence type="ECO:0000313" key="4">
    <source>
        <dbReference type="EMBL" id="GLW65549.1"/>
    </source>
</evidence>
<dbReference type="RefSeq" id="WP_067914209.1">
    <property type="nucleotide sequence ID" value="NZ_BSRZ01000009.1"/>
</dbReference>
<dbReference type="EMBL" id="BSRZ01000009">
    <property type="protein sequence ID" value="GLW65549.1"/>
    <property type="molecule type" value="Genomic_DNA"/>
</dbReference>
<dbReference type="InterPro" id="IPR002938">
    <property type="entry name" value="FAD-bd"/>
</dbReference>
<dbReference type="PANTHER" id="PTHR13789:SF309">
    <property type="entry name" value="PUTATIVE (AFU_ORTHOLOGUE AFUA_6G14510)-RELATED"/>
    <property type="match status" value="1"/>
</dbReference>
<evidence type="ECO:0000256" key="2">
    <source>
        <dbReference type="ARBA" id="ARBA00023033"/>
    </source>
</evidence>
<accession>A0A9W6PW38</accession>
<gene>
    <name evidence="4" type="ORF">Arub01_37930</name>
</gene>
<keyword evidence="5" id="KW-1185">Reference proteome</keyword>
<dbReference type="AlphaFoldDB" id="A0A9W6PW38"/>
<evidence type="ECO:0000256" key="1">
    <source>
        <dbReference type="ARBA" id="ARBA00023002"/>
    </source>
</evidence>
<dbReference type="GO" id="GO:0004497">
    <property type="term" value="F:monooxygenase activity"/>
    <property type="evidence" value="ECO:0007669"/>
    <property type="project" value="UniProtKB-KW"/>
</dbReference>
<feature type="domain" description="FAD-binding" evidence="3">
    <location>
        <begin position="3"/>
        <end position="110"/>
    </location>
</feature>
<dbReference type="GO" id="GO:0071949">
    <property type="term" value="F:FAD binding"/>
    <property type="evidence" value="ECO:0007669"/>
    <property type="project" value="InterPro"/>
</dbReference>
<dbReference type="PANTHER" id="PTHR13789">
    <property type="entry name" value="MONOOXYGENASE"/>
    <property type="match status" value="1"/>
</dbReference>
<keyword evidence="2" id="KW-0503">Monooxygenase</keyword>
<name>A0A9W6PW38_9ACTN</name>
<comment type="caution">
    <text evidence="4">The sequence shown here is derived from an EMBL/GenBank/DDBJ whole genome shotgun (WGS) entry which is preliminary data.</text>
</comment>
<protein>
    <recommendedName>
        <fullName evidence="3">FAD-binding domain-containing protein</fullName>
    </recommendedName>
</protein>
<evidence type="ECO:0000259" key="3">
    <source>
        <dbReference type="Pfam" id="PF01494"/>
    </source>
</evidence>
<dbReference type="Proteomes" id="UP001165124">
    <property type="component" value="Unassembled WGS sequence"/>
</dbReference>
<dbReference type="Pfam" id="PF01494">
    <property type="entry name" value="FAD_binding_3"/>
    <property type="match status" value="1"/>
</dbReference>
<dbReference type="InterPro" id="IPR036188">
    <property type="entry name" value="FAD/NAD-bd_sf"/>
</dbReference>